<dbReference type="Pfam" id="PF20009">
    <property type="entry name" value="GEVED"/>
    <property type="match status" value="1"/>
</dbReference>
<keyword evidence="3" id="KW-1185">Reference proteome</keyword>
<evidence type="ECO:0000313" key="3">
    <source>
        <dbReference type="Proteomes" id="UP000651085"/>
    </source>
</evidence>
<organism evidence="2 3">
    <name type="scientific">Jilunia laotingensis</name>
    <dbReference type="NCBI Taxonomy" id="2763675"/>
    <lineage>
        <taxon>Bacteria</taxon>
        <taxon>Pseudomonadati</taxon>
        <taxon>Bacteroidota</taxon>
        <taxon>Bacteroidia</taxon>
        <taxon>Bacteroidales</taxon>
        <taxon>Bacteroidaceae</taxon>
        <taxon>Jilunia</taxon>
    </lineage>
</organism>
<sequence length="894" mass="97988">MKHYYLGLLLSAAFSLNVSGQKVIDKAGEKLSMEKADIHYVNAPMTRAQTADELLGCPEGTVLGGEFSSEADYVGFQSSDQGRPGMPTKFYQSFSECYYTINGVRILGILNYYDGESNDWLTCDGRGGVNAEGEMTEPIRMEVSFYRINADGEPGEVVFTKEVDILGNYLGVQYSGGNIYEFAADLGEDIKMESGFLSVSAVDMKDAPSCWFSVLCATSVPGYGMVSLGDNGLMGAALPMCYCLKGSGEFSARKALKMVRILTPDNYSGEKYEKVQVELMNVGSDDIENARLELWADGKLLATESVDVAIKSLESYKYVFKQRIDCSAPGVHHFEVRNVTAGDEKLCDDALAFTTSKMEEGSVCESESEDSSYEYITSVKIGDINCQSDNSGYSDYTDMKTTIIPGEELELTVENEGSGVYIGVWVDWNNNGTFDDAGEFISYIPDGTIKVSIPEDVDVTAGEKRMRIILSYGETTPCGIYQYGETEDYTLVVSRPDASPAIDVNVKSIEAALNHDSKKVELEIANNGTLDMTGNISVNYLLPYSPNNRYVSRIADNPDVKEKMQPRKVACKDIQSAPEAGDESQYTLRYDMGQQSGIALTNYPSATYAQYYPGDMLSNLTGMQISSIDVYLLDAAQKSSVVVYGENSQSAAGEELLNQSFVPVVNSWNHIVLDKPVTITDKDMWIGVKLEGFDSDKYYIGIDAGKALRGFGDVVNVGGETWWSMGDLGINSNFCIRANVTGDRTPAISWLTMDKKDFNIAANQKQTVNADLDATKLAETLYEAVIEIKSNDALTKVVKIPVYMTNGTVTGLDKNEMLQSSIRFNADRSLLIVESGSDMKRVVLTDIAGKNRKDVNNIGQQVELSLAGLNTGIYILSIEYTDGNKETIKLPVTR</sequence>
<evidence type="ECO:0000313" key="2">
    <source>
        <dbReference type="EMBL" id="MBC8593390.1"/>
    </source>
</evidence>
<dbReference type="EMBL" id="JACRTF010000001">
    <property type="protein sequence ID" value="MBC8593390.1"/>
    <property type="molecule type" value="Genomic_DNA"/>
</dbReference>
<dbReference type="RefSeq" id="WP_262434531.1">
    <property type="nucleotide sequence ID" value="NZ_JACRTF010000001.1"/>
</dbReference>
<dbReference type="Proteomes" id="UP000651085">
    <property type="component" value="Unassembled WGS sequence"/>
</dbReference>
<gene>
    <name evidence="2" type="ORF">H8744_09060</name>
</gene>
<reference evidence="2" key="1">
    <citation type="submission" date="2020-08" db="EMBL/GenBank/DDBJ databases">
        <title>Genome public.</title>
        <authorList>
            <person name="Liu C."/>
            <person name="Sun Q."/>
        </authorList>
    </citation>
    <scope>NUCLEOTIDE SEQUENCE</scope>
    <source>
        <strain evidence="2">N12</strain>
    </source>
</reference>
<proteinExistence type="predicted"/>
<dbReference type="InterPro" id="IPR045474">
    <property type="entry name" value="GEVED"/>
</dbReference>
<accession>A0A926F3L1</accession>
<evidence type="ECO:0000259" key="1">
    <source>
        <dbReference type="Pfam" id="PF20009"/>
    </source>
</evidence>
<protein>
    <submittedName>
        <fullName evidence="2">T9SS type A sorting domain-containing protein</fullName>
    </submittedName>
</protein>
<feature type="domain" description="GEVED" evidence="1">
    <location>
        <begin position="421"/>
        <end position="491"/>
    </location>
</feature>
<name>A0A926F3L1_9BACT</name>
<comment type="caution">
    <text evidence="2">The sequence shown here is derived from an EMBL/GenBank/DDBJ whole genome shotgun (WGS) entry which is preliminary data.</text>
</comment>
<dbReference type="AlphaFoldDB" id="A0A926F3L1"/>